<dbReference type="Proteomes" id="UP001529510">
    <property type="component" value="Unassembled WGS sequence"/>
</dbReference>
<evidence type="ECO:0000313" key="3">
    <source>
        <dbReference type="Proteomes" id="UP001529510"/>
    </source>
</evidence>
<name>A0ABD0NN24_CIRMR</name>
<dbReference type="EMBL" id="JAMKFB020000021">
    <property type="protein sequence ID" value="KAL0162610.1"/>
    <property type="molecule type" value="Genomic_DNA"/>
</dbReference>
<feature type="region of interest" description="Disordered" evidence="1">
    <location>
        <begin position="1"/>
        <end position="21"/>
    </location>
</feature>
<keyword evidence="3" id="KW-1185">Reference proteome</keyword>
<comment type="caution">
    <text evidence="2">The sequence shown here is derived from an EMBL/GenBank/DDBJ whole genome shotgun (WGS) entry which is preliminary data.</text>
</comment>
<evidence type="ECO:0000313" key="2">
    <source>
        <dbReference type="EMBL" id="KAL0162610.1"/>
    </source>
</evidence>
<reference evidence="2 3" key="1">
    <citation type="submission" date="2024-05" db="EMBL/GenBank/DDBJ databases">
        <title>Genome sequencing and assembly of Indian major carp, Cirrhinus mrigala (Hamilton, 1822).</title>
        <authorList>
            <person name="Mohindra V."/>
            <person name="Chowdhury L.M."/>
            <person name="Lal K."/>
            <person name="Jena J.K."/>
        </authorList>
    </citation>
    <scope>NUCLEOTIDE SEQUENCE [LARGE SCALE GENOMIC DNA]</scope>
    <source>
        <strain evidence="2">CM1030</strain>
        <tissue evidence="2">Blood</tissue>
    </source>
</reference>
<protein>
    <submittedName>
        <fullName evidence="2">Uncharacterized protein</fullName>
    </submittedName>
</protein>
<feature type="non-terminal residue" evidence="2">
    <location>
        <position position="152"/>
    </location>
</feature>
<accession>A0ABD0NN24</accession>
<proteinExistence type="predicted"/>
<gene>
    <name evidence="2" type="ORF">M9458_042006</name>
</gene>
<evidence type="ECO:0000256" key="1">
    <source>
        <dbReference type="SAM" id="MobiDB-lite"/>
    </source>
</evidence>
<organism evidence="2 3">
    <name type="scientific">Cirrhinus mrigala</name>
    <name type="common">Mrigala</name>
    <dbReference type="NCBI Taxonomy" id="683832"/>
    <lineage>
        <taxon>Eukaryota</taxon>
        <taxon>Metazoa</taxon>
        <taxon>Chordata</taxon>
        <taxon>Craniata</taxon>
        <taxon>Vertebrata</taxon>
        <taxon>Euteleostomi</taxon>
        <taxon>Actinopterygii</taxon>
        <taxon>Neopterygii</taxon>
        <taxon>Teleostei</taxon>
        <taxon>Ostariophysi</taxon>
        <taxon>Cypriniformes</taxon>
        <taxon>Cyprinidae</taxon>
        <taxon>Labeoninae</taxon>
        <taxon>Labeonini</taxon>
        <taxon>Cirrhinus</taxon>
    </lineage>
</organism>
<dbReference type="AlphaFoldDB" id="A0ABD0NN24"/>
<sequence>MASSSLVSTGARWSTSSAGLPNPSGSALVSHPLLPPQDCTPSAAPCPFVPPFLLGSSFPPAPPQSLCHSGSAAIAEATSSALSLRILGFNLACQLSASGSTTTCSATVGRPPAVVSPSSTLAPPCISSTIISQPPGVISPSSTMVPPSVSST</sequence>